<dbReference type="AlphaFoldDB" id="A0A8B8DIX1"/>
<feature type="signal peptide" evidence="1">
    <location>
        <begin position="1"/>
        <end position="21"/>
    </location>
</feature>
<proteinExistence type="predicted"/>
<organism evidence="3 4">
    <name type="scientific">Crassostrea virginica</name>
    <name type="common">Eastern oyster</name>
    <dbReference type="NCBI Taxonomy" id="6565"/>
    <lineage>
        <taxon>Eukaryota</taxon>
        <taxon>Metazoa</taxon>
        <taxon>Spiralia</taxon>
        <taxon>Lophotrochozoa</taxon>
        <taxon>Mollusca</taxon>
        <taxon>Bivalvia</taxon>
        <taxon>Autobranchia</taxon>
        <taxon>Pteriomorphia</taxon>
        <taxon>Ostreida</taxon>
        <taxon>Ostreoidea</taxon>
        <taxon>Ostreidae</taxon>
        <taxon>Crassostrea</taxon>
    </lineage>
</organism>
<keyword evidence="1" id="KW-0732">Signal</keyword>
<reference evidence="4" key="2">
    <citation type="submission" date="2025-08" db="UniProtKB">
        <authorList>
            <consortium name="RefSeq"/>
        </authorList>
    </citation>
    <scope>IDENTIFICATION</scope>
    <source>
        <tissue evidence="4">Whole sample</tissue>
    </source>
</reference>
<dbReference type="Proteomes" id="UP000694844">
    <property type="component" value="Chromosome 1"/>
</dbReference>
<feature type="chain" id="PRO_5034359111" evidence="1">
    <location>
        <begin position="22"/>
        <end position="249"/>
    </location>
</feature>
<gene>
    <name evidence="4" type="primary">LOC111127271</name>
</gene>
<reference evidence="3" key="1">
    <citation type="submission" date="2024-06" db="UniProtKB">
        <authorList>
            <consortium name="RefSeq"/>
        </authorList>
    </citation>
    <scope>NUCLEOTIDE SEQUENCE [LARGE SCALE GENOMIC DNA]</scope>
</reference>
<dbReference type="GeneID" id="111127271"/>
<dbReference type="InterPro" id="IPR000742">
    <property type="entry name" value="EGF"/>
</dbReference>
<keyword evidence="3" id="KW-1185">Reference proteome</keyword>
<evidence type="ECO:0000313" key="4">
    <source>
        <dbReference type="RefSeq" id="XP_022328087.1"/>
    </source>
</evidence>
<feature type="domain" description="EGF-like" evidence="2">
    <location>
        <begin position="150"/>
        <end position="161"/>
    </location>
</feature>
<dbReference type="Gene3D" id="2.10.25.10">
    <property type="entry name" value="Laminin"/>
    <property type="match status" value="1"/>
</dbReference>
<accession>A0A8B8DIX1</accession>
<protein>
    <submittedName>
        <fullName evidence="4">Uncharacterized protein LOC111127271</fullName>
    </submittedName>
</protein>
<dbReference type="RefSeq" id="XP_022328087.1">
    <property type="nucleotide sequence ID" value="XM_022472379.1"/>
</dbReference>
<evidence type="ECO:0000313" key="3">
    <source>
        <dbReference type="Proteomes" id="UP000694844"/>
    </source>
</evidence>
<dbReference type="PROSITE" id="PS00022">
    <property type="entry name" value="EGF_1"/>
    <property type="match status" value="1"/>
</dbReference>
<sequence length="249" mass="27581">MKGRLLHLPVFLLLVFGSSYCASYSSLPCSNNPCSKPYNIKSTIPPVPEYLKDKSNTPLCRVNGTETVNGHVLICEREKLKPECICTFHQIYNRSNHNYTACPGNGKMDSATHMTCSECEMYSVNKTGPCLNGGTIKKCEDKQIAADITCSCPPYYFGNFCENVTRYICCLEASNKGLETCDGKPTGKCKDGDFTCHPSSDGDTWRTLQRCDSLGSTQHLTNTGTVCENRLTIFVLLYMVAKYFKTIGS</sequence>
<evidence type="ECO:0000256" key="1">
    <source>
        <dbReference type="SAM" id="SignalP"/>
    </source>
</evidence>
<evidence type="ECO:0000259" key="2">
    <source>
        <dbReference type="PROSITE" id="PS00022"/>
    </source>
</evidence>
<dbReference type="KEGG" id="cvn:111127271"/>
<name>A0A8B8DIX1_CRAVI</name>